<comment type="subcellular location">
    <subcellularLocation>
        <location evidence="1">Periplasm</location>
    </subcellularLocation>
</comment>
<dbReference type="OrthoDB" id="9813967at2"/>
<dbReference type="PANTHER" id="PTHR32347:SF29">
    <property type="entry name" value="UPF0194 MEMBRANE PROTEIN YBHG"/>
    <property type="match status" value="1"/>
</dbReference>
<feature type="transmembrane region" description="Helical" evidence="8">
    <location>
        <begin position="51"/>
        <end position="71"/>
    </location>
</feature>
<dbReference type="GO" id="GO:0022857">
    <property type="term" value="F:transmembrane transporter activity"/>
    <property type="evidence" value="ECO:0007669"/>
    <property type="project" value="InterPro"/>
</dbReference>
<evidence type="ECO:0000256" key="3">
    <source>
        <dbReference type="ARBA" id="ARBA00010602"/>
    </source>
</evidence>
<keyword evidence="8" id="KW-1133">Transmembrane helix</keyword>
<evidence type="ECO:0000313" key="13">
    <source>
        <dbReference type="Proteomes" id="UP000548685"/>
    </source>
</evidence>
<evidence type="ECO:0000313" key="11">
    <source>
        <dbReference type="EMBL" id="MXP39933.1"/>
    </source>
</evidence>
<accession>A0A6I4UQV9</accession>
<keyword evidence="4" id="KW-0732">Signal</keyword>
<evidence type="ECO:0000259" key="9">
    <source>
        <dbReference type="Pfam" id="PF25954"/>
    </source>
</evidence>
<dbReference type="Proteomes" id="UP000430021">
    <property type="component" value="Unassembled WGS sequence"/>
</dbReference>
<comment type="similarity">
    <text evidence="3">Belongs to the UPF0194 family.</text>
</comment>
<dbReference type="InterPro" id="IPR058792">
    <property type="entry name" value="Beta-barrel_RND_2"/>
</dbReference>
<dbReference type="Gene3D" id="2.40.50.100">
    <property type="match status" value="1"/>
</dbReference>
<dbReference type="NCBIfam" id="TIGR01730">
    <property type="entry name" value="RND_mfp"/>
    <property type="match status" value="1"/>
</dbReference>
<dbReference type="Gene3D" id="1.10.287.470">
    <property type="entry name" value="Helix hairpin bin"/>
    <property type="match status" value="1"/>
</dbReference>
<dbReference type="PANTHER" id="PTHR32347">
    <property type="entry name" value="EFFLUX SYSTEM COMPONENT YKNX-RELATED"/>
    <property type="match status" value="1"/>
</dbReference>
<evidence type="ECO:0000256" key="5">
    <source>
        <dbReference type="ARBA" id="ARBA00022764"/>
    </source>
</evidence>
<evidence type="ECO:0000256" key="1">
    <source>
        <dbReference type="ARBA" id="ARBA00004418"/>
    </source>
</evidence>
<dbReference type="SUPFAM" id="SSF111369">
    <property type="entry name" value="HlyD-like secretion proteins"/>
    <property type="match status" value="2"/>
</dbReference>
<dbReference type="InterPro" id="IPR006143">
    <property type="entry name" value="RND_pump_MFP"/>
</dbReference>
<dbReference type="GO" id="GO:0042597">
    <property type="term" value="C:periplasmic space"/>
    <property type="evidence" value="ECO:0007669"/>
    <property type="project" value="UniProtKB-SubCell"/>
</dbReference>
<keyword evidence="5" id="KW-0574">Periplasm</keyword>
<evidence type="ECO:0000256" key="6">
    <source>
        <dbReference type="ARBA" id="ARBA00023054"/>
    </source>
</evidence>
<gene>
    <name evidence="10" type="ORF">FHS52_003174</name>
    <name evidence="11" type="ORF">GRI59_15100</name>
</gene>
<comment type="similarity">
    <text evidence="2">Belongs to the membrane fusion protein (MFP) (TC 8.A.1) family.</text>
</comment>
<dbReference type="AlphaFoldDB" id="A0A6I4UQV9"/>
<evidence type="ECO:0000256" key="2">
    <source>
        <dbReference type="ARBA" id="ARBA00009477"/>
    </source>
</evidence>
<organism evidence="11 12">
    <name type="scientific">Erythrobacter ramosus</name>
    <dbReference type="NCBI Taxonomy" id="35811"/>
    <lineage>
        <taxon>Bacteria</taxon>
        <taxon>Pseudomonadati</taxon>
        <taxon>Pseudomonadota</taxon>
        <taxon>Alphaproteobacteria</taxon>
        <taxon>Sphingomonadales</taxon>
        <taxon>Erythrobacteraceae</taxon>
        <taxon>Erythrobacter/Porphyrobacter group</taxon>
        <taxon>Erythrobacter</taxon>
    </lineage>
</organism>
<evidence type="ECO:0000313" key="10">
    <source>
        <dbReference type="EMBL" id="MBB3777179.1"/>
    </source>
</evidence>
<dbReference type="Gene3D" id="2.40.420.20">
    <property type="match status" value="1"/>
</dbReference>
<comment type="caution">
    <text evidence="11">The sequence shown here is derived from an EMBL/GenBank/DDBJ whole genome shotgun (WGS) entry which is preliminary data.</text>
</comment>
<keyword evidence="13" id="KW-1185">Reference proteome</keyword>
<dbReference type="InterPro" id="IPR050465">
    <property type="entry name" value="UPF0194_transport"/>
</dbReference>
<keyword evidence="8" id="KW-0472">Membrane</keyword>
<evidence type="ECO:0000256" key="4">
    <source>
        <dbReference type="ARBA" id="ARBA00022729"/>
    </source>
</evidence>
<dbReference type="GO" id="GO:0016020">
    <property type="term" value="C:membrane"/>
    <property type="evidence" value="ECO:0007669"/>
    <property type="project" value="InterPro"/>
</dbReference>
<dbReference type="Proteomes" id="UP000548685">
    <property type="component" value="Unassembled WGS sequence"/>
</dbReference>
<feature type="compositionally biased region" description="Low complexity" evidence="7">
    <location>
        <begin position="9"/>
        <end position="18"/>
    </location>
</feature>
<dbReference type="RefSeq" id="WP_160762084.1">
    <property type="nucleotide sequence ID" value="NZ_BAAADZ010000008.1"/>
</dbReference>
<dbReference type="Pfam" id="PF25954">
    <property type="entry name" value="Beta-barrel_RND_2"/>
    <property type="match status" value="1"/>
</dbReference>
<protein>
    <submittedName>
        <fullName evidence="11">Efflux RND transporter periplasmic adaptor subunit</fullName>
    </submittedName>
    <submittedName>
        <fullName evidence="10">HlyD family secretion protein</fullName>
    </submittedName>
</protein>
<proteinExistence type="inferred from homology"/>
<reference evidence="11 12" key="1">
    <citation type="submission" date="2019-12" db="EMBL/GenBank/DDBJ databases">
        <title>Genomic-based taxomic classification of the family Erythrobacteraceae.</title>
        <authorList>
            <person name="Xu L."/>
        </authorList>
    </citation>
    <scope>NUCLEOTIDE SEQUENCE [LARGE SCALE GENOMIC DNA]</scope>
    <source>
        <strain evidence="11 12">JCM 10282</strain>
    </source>
</reference>
<feature type="region of interest" description="Disordered" evidence="7">
    <location>
        <begin position="1"/>
        <end position="27"/>
    </location>
</feature>
<keyword evidence="8" id="KW-0812">Transmembrane</keyword>
<evidence type="ECO:0000313" key="12">
    <source>
        <dbReference type="Proteomes" id="UP000430021"/>
    </source>
</evidence>
<feature type="domain" description="CusB-like beta-barrel" evidence="9">
    <location>
        <begin position="295"/>
        <end position="367"/>
    </location>
</feature>
<dbReference type="EMBL" id="WTYB01000005">
    <property type="protein sequence ID" value="MXP39933.1"/>
    <property type="molecule type" value="Genomic_DNA"/>
</dbReference>
<reference evidence="10 13" key="2">
    <citation type="submission" date="2020-08" db="EMBL/GenBank/DDBJ databases">
        <title>Genomic Encyclopedia of Type Strains, Phase IV (KMG-IV): sequencing the most valuable type-strain genomes for metagenomic binning, comparative biology and taxonomic classification.</title>
        <authorList>
            <person name="Goeker M."/>
        </authorList>
    </citation>
    <scope>NUCLEOTIDE SEQUENCE [LARGE SCALE GENOMIC DNA]</scope>
    <source>
        <strain evidence="10 13">DSM 8510</strain>
    </source>
</reference>
<sequence>MTAEILAGPASVPSASSEPVPPPLVGPQTSAAAIPQAKVSPLAKSLLGHKWLVALAVLGLLLAGYFGYRYLNGTAVPVELVQRADLLKTVVASGHIESPYRVEIASQITGTVVSVAVREGEVVRRGQPLILLRSDELQNIAAQARAAEAQASARVRQVSELSLPQALEAERSAQASLLGTQQIYDRTSALLPKGFVTRAYFDEVTRNRDIARTQVVVAQTQIRSARAGGSGLAAATADLQQARASSAAAQSRLGDATIAAPRDGVLISRSVERGAVVVPGATLMLLSPGGDMQIVLQIDERNLSRIAIGQTARVSADAYPQAHFAAKVAYINPGIDIARASATVKLTVTDPPAYLRQNMTVSVDIETARRADVLSLPGSAVRDALTPAPWVMVIENGRAVRRPVRLGLQGDQRIEILSGVAKGAQVIPATSEIAVGDRVRAAAR</sequence>
<evidence type="ECO:0000256" key="8">
    <source>
        <dbReference type="SAM" id="Phobius"/>
    </source>
</evidence>
<keyword evidence="6" id="KW-0175">Coiled coil</keyword>
<dbReference type="EMBL" id="JACICE010000005">
    <property type="protein sequence ID" value="MBB3777179.1"/>
    <property type="molecule type" value="Genomic_DNA"/>
</dbReference>
<name>A0A6I4UQV9_9SPHN</name>
<evidence type="ECO:0000256" key="7">
    <source>
        <dbReference type="SAM" id="MobiDB-lite"/>
    </source>
</evidence>
<dbReference type="Gene3D" id="2.40.30.170">
    <property type="match status" value="1"/>
</dbReference>